<accession>A0A5E4PP75</accession>
<evidence type="ECO:0000256" key="1">
    <source>
        <dbReference type="ARBA" id="ARBA00004123"/>
    </source>
</evidence>
<dbReference type="PANTHER" id="PTHR21541">
    <property type="entry name" value="BTB POZ DOMAIN CONTAINING 12"/>
    <property type="match status" value="1"/>
</dbReference>
<dbReference type="CDD" id="cd22999">
    <property type="entry name" value="SAP_SLX4"/>
    <property type="match status" value="1"/>
</dbReference>
<dbReference type="GO" id="GO:0000712">
    <property type="term" value="P:resolution of meiotic recombination intermediates"/>
    <property type="evidence" value="ECO:0007669"/>
    <property type="project" value="TreeGrafter"/>
</dbReference>
<organism evidence="9 10">
    <name type="scientific">Leptidea sinapis</name>
    <dbReference type="NCBI Taxonomy" id="189913"/>
    <lineage>
        <taxon>Eukaryota</taxon>
        <taxon>Metazoa</taxon>
        <taxon>Ecdysozoa</taxon>
        <taxon>Arthropoda</taxon>
        <taxon>Hexapoda</taxon>
        <taxon>Insecta</taxon>
        <taxon>Pterygota</taxon>
        <taxon>Neoptera</taxon>
        <taxon>Endopterygota</taxon>
        <taxon>Lepidoptera</taxon>
        <taxon>Glossata</taxon>
        <taxon>Ditrysia</taxon>
        <taxon>Papilionoidea</taxon>
        <taxon>Pieridae</taxon>
        <taxon>Dismorphiinae</taxon>
        <taxon>Leptidea</taxon>
    </lineage>
</organism>
<keyword evidence="10" id="KW-1185">Reference proteome</keyword>
<dbReference type="Proteomes" id="UP000324832">
    <property type="component" value="Unassembled WGS sequence"/>
</dbReference>
<dbReference type="GO" id="GO:0006260">
    <property type="term" value="P:DNA replication"/>
    <property type="evidence" value="ECO:0007669"/>
    <property type="project" value="InterPro"/>
</dbReference>
<sequence>MQERIYHINNMNVDKFSNRSNETSSEILSKYFNKGEAMDESLSEFQEKKKNNAGPKSQSKPKRKPKKKPKGQKDIRNLMKPKKNELISYSKDFDGICKQSGIDIDSEELQLAIALSKSLQENESTQNVCKETSKPMTSQERTKVIRATLQEYGFKASKGINSGRSLGKKTKKYKLLTISNEEKEQIIYDKYAEVLSSQGSYKSIPIQVDNSQSLIEKSPNFSLLKDWSKIPGRPVSPVFEGPYISFVDMECSSKDLDHILSGTIKSTQEIIWEKVLGNNLSSQNQLMEELSKESEKNACNLKINTNDGILPLSNSTLMTSQNRSNSPDLFDDEVTLIMDSNKSERLFDDNSIQITTSIDLTQNVNTCISMKPHFTDLSEFKINNNLVNITDCAYESENIKIDLTQSFDSKRNSNGADEQMEQCISKNININCQTNEPSNLINTQVIFNNCSTDKTILFDLSQSSNSSDDLPEIKMNLNTNKSSEDTIIVPDDFSIPKHKKSFENLTNSSKIFDLTTCLNDLKAVHEQESKFNKYCLNNTTTESLEADKRSTDLTSVDFDVNNDLNAVNNKHSENSATLLNTDKEIHTESKIVANNINNESLLDILDSNEESTSETEECDRIVITNSSDDCSVDGQNIDESNVFGHCSYTIEETKNNKNNLVQYKKNDITNSSNDNSVDGLNIDANNDFELGNDYVSINYDDNDLGIENYNPCSSESTIAIDLNISKYTPNTKKYSGSFNCSLKPQENYDYVGTSIMELTDSNKINYDRSLNRSLSDSFLPLVEVRGRDRPTQSQNMVSDERQCGTFGQESDYDIVKTPCDKEYIIKTDCVTPMRDYESMSSPERNMELERYGLKPFRRKRAIQLLTYIYDQTHPIMDASNQASPSKRRKVSASISPMKHQSPVKVIQELNINNMENIYVETNTLPLIKEIACSPDDWVFQTREKAKVQSCRLPLHVAFHNYVTCRRRLQDAILSYEPIDIDCVHKQLVASGYRYNPKDLLKFMDKKCITVKTAEKNNRNRR</sequence>
<dbReference type="PANTHER" id="PTHR21541:SF3">
    <property type="entry name" value="STRUCTURE-SPECIFIC ENDONUCLEASE SUBUNIT SLX4"/>
    <property type="match status" value="1"/>
</dbReference>
<reference evidence="9 10" key="1">
    <citation type="submission" date="2017-07" db="EMBL/GenBank/DDBJ databases">
        <authorList>
            <person name="Talla V."/>
            <person name="Backstrom N."/>
        </authorList>
    </citation>
    <scope>NUCLEOTIDE SEQUENCE [LARGE SCALE GENOMIC DNA]</scope>
</reference>
<comment type="similarity">
    <text evidence="2">Belongs to the SLX4 family.</text>
</comment>
<dbReference type="Pfam" id="PF09494">
    <property type="entry name" value="Slx4"/>
    <property type="match status" value="1"/>
</dbReference>
<evidence type="ECO:0000256" key="8">
    <source>
        <dbReference type="SAM" id="MobiDB-lite"/>
    </source>
</evidence>
<feature type="compositionally biased region" description="Basic residues" evidence="8">
    <location>
        <begin position="59"/>
        <end position="70"/>
    </location>
</feature>
<dbReference type="GO" id="GO:0006281">
    <property type="term" value="P:DNA repair"/>
    <property type="evidence" value="ECO:0007669"/>
    <property type="project" value="UniProtKB-KW"/>
</dbReference>
<keyword evidence="5" id="KW-0234">DNA repair</keyword>
<evidence type="ECO:0000256" key="7">
    <source>
        <dbReference type="ARBA" id="ARBA00029496"/>
    </source>
</evidence>
<feature type="region of interest" description="Disordered" evidence="8">
    <location>
        <begin position="39"/>
        <end position="79"/>
    </location>
</feature>
<evidence type="ECO:0000313" key="10">
    <source>
        <dbReference type="Proteomes" id="UP000324832"/>
    </source>
</evidence>
<evidence type="ECO:0000256" key="6">
    <source>
        <dbReference type="ARBA" id="ARBA00023242"/>
    </source>
</evidence>
<keyword evidence="4" id="KW-0233">DNA recombination</keyword>
<name>A0A5E4PP75_9NEOP</name>
<protein>
    <recommendedName>
        <fullName evidence="7">Structure-specific endonuclease subunit SLX4</fullName>
    </recommendedName>
</protein>
<evidence type="ECO:0000313" key="9">
    <source>
        <dbReference type="EMBL" id="VVC86887.1"/>
    </source>
</evidence>
<keyword evidence="3" id="KW-0227">DNA damage</keyword>
<dbReference type="InterPro" id="IPR018574">
    <property type="entry name" value="Structure-sp_endonuc_su_Slx4"/>
</dbReference>
<evidence type="ECO:0000256" key="5">
    <source>
        <dbReference type="ARBA" id="ARBA00023204"/>
    </source>
</evidence>
<proteinExistence type="inferred from homology"/>
<evidence type="ECO:0000256" key="3">
    <source>
        <dbReference type="ARBA" id="ARBA00022763"/>
    </source>
</evidence>
<dbReference type="EMBL" id="FZQP02000038">
    <property type="protein sequence ID" value="VVC86887.1"/>
    <property type="molecule type" value="Genomic_DNA"/>
</dbReference>
<evidence type="ECO:0000256" key="4">
    <source>
        <dbReference type="ARBA" id="ARBA00023172"/>
    </source>
</evidence>
<evidence type="ECO:0000256" key="2">
    <source>
        <dbReference type="ARBA" id="ARBA00006661"/>
    </source>
</evidence>
<dbReference type="AlphaFoldDB" id="A0A5E4PP75"/>
<dbReference type="GO" id="GO:0033557">
    <property type="term" value="C:Slx1-Slx4 complex"/>
    <property type="evidence" value="ECO:0007669"/>
    <property type="project" value="InterPro"/>
</dbReference>
<keyword evidence="6" id="KW-0539">Nucleus</keyword>
<comment type="subcellular location">
    <subcellularLocation>
        <location evidence="1">Nucleus</location>
    </subcellularLocation>
</comment>
<gene>
    <name evidence="9" type="ORF">LSINAPIS_LOCUS625</name>
</gene>